<comment type="caution">
    <text evidence="1">The sequence shown here is derived from an EMBL/GenBank/DDBJ whole genome shotgun (WGS) entry which is preliminary data.</text>
</comment>
<keyword evidence="2" id="KW-1185">Reference proteome</keyword>
<organism evidence="1 2">
    <name type="scientific">Novosphingobium chloroacetimidivorans</name>
    <dbReference type="NCBI Taxonomy" id="1428314"/>
    <lineage>
        <taxon>Bacteria</taxon>
        <taxon>Pseudomonadati</taxon>
        <taxon>Pseudomonadota</taxon>
        <taxon>Alphaproteobacteria</taxon>
        <taxon>Sphingomonadales</taxon>
        <taxon>Sphingomonadaceae</taxon>
        <taxon>Novosphingobium</taxon>
    </lineage>
</organism>
<sequence>MLEGGSVAVTGDDDVPSNQFVWQMDQRIRKLRCQLGRKTMKVKILKEATDKARKKIANIAHALVLAGRKAVKANAQTLTASRSAVQERLTGL</sequence>
<dbReference type="EMBL" id="JACHLR010000046">
    <property type="protein sequence ID" value="MBB4861034.1"/>
    <property type="molecule type" value="Genomic_DNA"/>
</dbReference>
<dbReference type="Proteomes" id="UP000555448">
    <property type="component" value="Unassembled WGS sequence"/>
</dbReference>
<proteinExistence type="predicted"/>
<protein>
    <submittedName>
        <fullName evidence="1">Uncharacterized protein</fullName>
    </submittedName>
</protein>
<evidence type="ECO:0000313" key="2">
    <source>
        <dbReference type="Proteomes" id="UP000555448"/>
    </source>
</evidence>
<gene>
    <name evidence="1" type="ORF">HNO88_004382</name>
</gene>
<dbReference type="AlphaFoldDB" id="A0A7W7NYY1"/>
<name>A0A7W7NYY1_9SPHN</name>
<evidence type="ECO:0000313" key="1">
    <source>
        <dbReference type="EMBL" id="MBB4861034.1"/>
    </source>
</evidence>
<accession>A0A7W7NYY1</accession>
<reference evidence="1 2" key="1">
    <citation type="submission" date="2020-08" db="EMBL/GenBank/DDBJ databases">
        <title>Functional genomics of gut bacteria from endangered species of beetles.</title>
        <authorList>
            <person name="Carlos-Shanley C."/>
        </authorList>
    </citation>
    <scope>NUCLEOTIDE SEQUENCE [LARGE SCALE GENOMIC DNA]</scope>
    <source>
        <strain evidence="1 2">S00245</strain>
    </source>
</reference>